<organism evidence="3">
    <name type="scientific">Rhipicephalus appendiculatus</name>
    <name type="common">Brown ear tick</name>
    <dbReference type="NCBI Taxonomy" id="34631"/>
    <lineage>
        <taxon>Eukaryota</taxon>
        <taxon>Metazoa</taxon>
        <taxon>Ecdysozoa</taxon>
        <taxon>Arthropoda</taxon>
        <taxon>Chelicerata</taxon>
        <taxon>Arachnida</taxon>
        <taxon>Acari</taxon>
        <taxon>Parasitiformes</taxon>
        <taxon>Ixodida</taxon>
        <taxon>Ixodoidea</taxon>
        <taxon>Ixodidae</taxon>
        <taxon>Rhipicephalinae</taxon>
        <taxon>Rhipicephalus</taxon>
        <taxon>Rhipicephalus</taxon>
    </lineage>
</organism>
<name>A0A131ZB25_RHIAP</name>
<feature type="non-terminal residue" evidence="3">
    <location>
        <position position="567"/>
    </location>
</feature>
<evidence type="ECO:0000256" key="1">
    <source>
        <dbReference type="SAM" id="MobiDB-lite"/>
    </source>
</evidence>
<dbReference type="AlphaFoldDB" id="A0A131ZB25"/>
<proteinExistence type="predicted"/>
<feature type="non-terminal residue" evidence="3">
    <location>
        <position position="1"/>
    </location>
</feature>
<reference evidence="3" key="1">
    <citation type="journal article" date="2016" name="Ticks Tick Borne Dis.">
        <title>De novo assembly and annotation of the salivary gland transcriptome of Rhipicephalus appendiculatus male and female ticks during blood feeding.</title>
        <authorList>
            <person name="de Castro M.H."/>
            <person name="de Klerk D."/>
            <person name="Pienaar R."/>
            <person name="Latif A.A."/>
            <person name="Rees D.J."/>
            <person name="Mans B.J."/>
        </authorList>
    </citation>
    <scope>NUCLEOTIDE SEQUENCE</scope>
    <source>
        <tissue evidence="3">Salivary glands</tissue>
    </source>
</reference>
<feature type="transmembrane region" description="Helical" evidence="2">
    <location>
        <begin position="93"/>
        <end position="119"/>
    </location>
</feature>
<evidence type="ECO:0000313" key="3">
    <source>
        <dbReference type="EMBL" id="JAP88477.1"/>
    </source>
</evidence>
<keyword evidence="2" id="KW-0812">Transmembrane</keyword>
<dbReference type="EMBL" id="GEDV01000080">
    <property type="protein sequence ID" value="JAP88477.1"/>
    <property type="molecule type" value="Transcribed_RNA"/>
</dbReference>
<protein>
    <recommendedName>
        <fullName evidence="4">Chitinase</fullName>
    </recommendedName>
</protein>
<evidence type="ECO:0008006" key="4">
    <source>
        <dbReference type="Google" id="ProtNLM"/>
    </source>
</evidence>
<keyword evidence="2" id="KW-1133">Transmembrane helix</keyword>
<feature type="region of interest" description="Disordered" evidence="1">
    <location>
        <begin position="124"/>
        <end position="172"/>
    </location>
</feature>
<sequence>ALPCTCLPENAPVSFESAPGTSESVILVGDMQNPQGVYNNPAFYAPGDPGYASTPGSEQPSPAFLPSPGFVSTPSFVEIEPERKESKSRGSGLGMTTVLLSMAVIILVATAIGVVIILATRSGTPHSDSGDTLGPILHGGLDKEVKPASDQPTPKTDPRPPPTLPTRQPYVSPPATREVIDATPLLCTMGEEASTVNAFPYDGLCDYIFFDSLYKKGRNWLSRRDTYGNSLNTFIDQHPDYKSTSLGVGFAYGYLSTALDDLSRAKRQNPLEPLWKKDICHVGILDISAMVTQNDTRNTVAALKAIDSALEVPRQQGRTCISVLSVPESPIDYSLEFALHFSHLSFTPYMILMFSHYRYGDNTLENCAIMPPTRHPMDLPPELIARSYNFDVSTATFSLIEYARKTVHFRGLISVTMKGRWTVPKSRDKVEFFDACMSDPNSNSFGRYTEVCPATTMKQGQQNAFQLSYSSTHCAMLAYSPTMNRAFAYDNEFGLAIKLCAAKADNVNLTFGIAAFDIDYDDYDNTCVSLNTYGRHSRLQRLKMVVDYFRSNTGVAYREDACRMFGA</sequence>
<keyword evidence="2" id="KW-0472">Membrane</keyword>
<evidence type="ECO:0000256" key="2">
    <source>
        <dbReference type="SAM" id="Phobius"/>
    </source>
</evidence>
<accession>A0A131ZB25</accession>